<keyword evidence="1" id="KW-0408">Iron</keyword>
<evidence type="ECO:0000313" key="5">
    <source>
        <dbReference type="Proteomes" id="UP000438699"/>
    </source>
</evidence>
<feature type="transmembrane region" description="Helical" evidence="2">
    <location>
        <begin position="16"/>
        <end position="38"/>
    </location>
</feature>
<evidence type="ECO:0000313" key="4">
    <source>
        <dbReference type="EMBL" id="KAB1439086.1"/>
    </source>
</evidence>
<comment type="caution">
    <text evidence="4">The sequence shown here is derived from an EMBL/GenBank/DDBJ whole genome shotgun (WGS) entry which is preliminary data.</text>
</comment>
<accession>A0A6N6MYX2</accession>
<keyword evidence="2" id="KW-1133">Transmembrane helix</keyword>
<dbReference type="InterPro" id="IPR038157">
    <property type="entry name" value="FeoA_core_dom"/>
</dbReference>
<sequence>MRFSFLKFSRKAHKWLGIYVSFLTVVWLGELLLLPLAYPVKGTQAVEPATVGIVAVQGSVVPFHEIMRRVRSGAYGPFGPDLTVTYLPRDGRYVVRDPGAFVVCTVSATDGRLLGRESDGSALFTEKGALAWLNPAVSAILKAPFEISFVFLAVTGVYLVIFPYLRRGRAAGEGVLGLAPGDRFLFRATGNARDMARLAALGLLPGVPVTVLRMPRRGPVVLSARNTRIAVARNVAAAFILERAEA</sequence>
<keyword evidence="2" id="KW-0812">Transmembrane</keyword>
<evidence type="ECO:0000256" key="2">
    <source>
        <dbReference type="SAM" id="Phobius"/>
    </source>
</evidence>
<dbReference type="SUPFAM" id="SSF50037">
    <property type="entry name" value="C-terminal domain of transcriptional repressors"/>
    <property type="match status" value="1"/>
</dbReference>
<feature type="domain" description="Ferrous iron transporter FeoA-like" evidence="3">
    <location>
        <begin position="195"/>
        <end position="238"/>
    </location>
</feature>
<dbReference type="EMBL" id="WAIE01000008">
    <property type="protein sequence ID" value="KAB1439086.1"/>
    <property type="molecule type" value="Genomic_DNA"/>
</dbReference>
<feature type="transmembrane region" description="Helical" evidence="2">
    <location>
        <begin position="147"/>
        <end position="165"/>
    </location>
</feature>
<dbReference type="OrthoDB" id="3182299at2"/>
<dbReference type="Gene3D" id="2.30.30.90">
    <property type="match status" value="1"/>
</dbReference>
<dbReference type="RefSeq" id="WP_151151872.1">
    <property type="nucleotide sequence ID" value="NZ_WAIE01000008.1"/>
</dbReference>
<dbReference type="Proteomes" id="UP000438699">
    <property type="component" value="Unassembled WGS sequence"/>
</dbReference>
<reference evidence="4 5" key="1">
    <citation type="journal article" date="2017" name="Int. J. Syst. Evol. Microbiol.">
        <title>Desulfovibrio senegalensis sp. nov., a mesophilic sulfate reducer isolated from marine sediment.</title>
        <authorList>
            <person name="Thioye A."/>
            <person name="Gam Z.B.A."/>
            <person name="Mbengue M."/>
            <person name="Cayol J.L."/>
            <person name="Joseph-Bartoli M."/>
            <person name="Toure-Kane C."/>
            <person name="Labat M."/>
        </authorList>
    </citation>
    <scope>NUCLEOTIDE SEQUENCE [LARGE SCALE GENOMIC DNA]</scope>
    <source>
        <strain evidence="4 5">DSM 101509</strain>
    </source>
</reference>
<keyword evidence="5" id="KW-1185">Reference proteome</keyword>
<dbReference type="InterPro" id="IPR007167">
    <property type="entry name" value="Fe-transptr_FeoA-like"/>
</dbReference>
<evidence type="ECO:0000256" key="1">
    <source>
        <dbReference type="ARBA" id="ARBA00023004"/>
    </source>
</evidence>
<evidence type="ECO:0000259" key="3">
    <source>
        <dbReference type="Pfam" id="PF04023"/>
    </source>
</evidence>
<proteinExistence type="predicted"/>
<protein>
    <submittedName>
        <fullName evidence="4">Ferrous iron transport protein A</fullName>
    </submittedName>
</protein>
<dbReference type="InterPro" id="IPR008988">
    <property type="entry name" value="Transcriptional_repressor_C"/>
</dbReference>
<dbReference type="GO" id="GO:0046914">
    <property type="term" value="F:transition metal ion binding"/>
    <property type="evidence" value="ECO:0007669"/>
    <property type="project" value="InterPro"/>
</dbReference>
<keyword evidence="2" id="KW-0472">Membrane</keyword>
<dbReference type="AlphaFoldDB" id="A0A6N6MYX2"/>
<name>A0A6N6MYX2_9BACT</name>
<organism evidence="4 5">
    <name type="scientific">Pseudodesulfovibrio senegalensis</name>
    <dbReference type="NCBI Taxonomy" id="1721087"/>
    <lineage>
        <taxon>Bacteria</taxon>
        <taxon>Pseudomonadati</taxon>
        <taxon>Thermodesulfobacteriota</taxon>
        <taxon>Desulfovibrionia</taxon>
        <taxon>Desulfovibrionales</taxon>
        <taxon>Desulfovibrionaceae</taxon>
    </lineage>
</organism>
<gene>
    <name evidence="4" type="ORF">F8A88_14360</name>
</gene>
<dbReference type="Pfam" id="PF04023">
    <property type="entry name" value="FeoA"/>
    <property type="match status" value="1"/>
</dbReference>